<reference evidence="3" key="1">
    <citation type="submission" date="2012-10" db="EMBL/GenBank/DDBJ databases">
        <authorList>
            <person name="Harkins D.M."/>
            <person name="Durkin A.S."/>
            <person name="Brinkac L.M."/>
            <person name="Haft D.H."/>
            <person name="Selengut J.D."/>
            <person name="Sanka R."/>
            <person name="DePew J."/>
            <person name="Purushe J."/>
            <person name="Matthias M.A."/>
            <person name="Vinetz J.M."/>
            <person name="Sutton G.G."/>
            <person name="Nierman W.C."/>
            <person name="Fouts D.E."/>
        </authorList>
    </citation>
    <scope>NUCLEOTIDE SEQUENCE [LARGE SCALE GENOMIC DNA]</scope>
    <source>
        <strain evidence="3">MOR084</strain>
    </source>
</reference>
<dbReference type="Pfam" id="PF01734">
    <property type="entry name" value="Patatin"/>
    <property type="match status" value="1"/>
</dbReference>
<comment type="caution">
    <text evidence="3">The sequence shown here is derived from an EMBL/GenBank/DDBJ whole genome shotgun (WGS) entry which is preliminary data.</text>
</comment>
<sequence length="342" mass="39745">MTKYEFGEIDGSYFRRFQRIGKETRDKRFGSVFQGLWLEEEICFAIAGGGCKAFYGLGFGHEMKSWGLKFREVSGVSAGAAMVLCLICGDEEACVSFFENIVRKNSANFYFGRFFKGERMFPHEEIYRKTIRFGMDFQKIVGSGTKVFIHTLRAIPKEDSLRNKFRLARLIAETAKAFLEEERDRRRGLITERMQRILRKWNMKEVLFTEKDFDDEKTVEQIILNSSSVPPVVSVQCHGKEYYFDGGLTNNLLLEVFPPDKKTIGVYYEPTTIVGKDPKLLERCYLQTPSEPLPITSFDYTDPNGVRKAYELGKRDARLNRDKIFEYLKKDWAKTTFFLKSK</sequence>
<dbReference type="Gene3D" id="3.40.1090.10">
    <property type="entry name" value="Cytosolic phospholipase A2 catalytic domain"/>
    <property type="match status" value="1"/>
</dbReference>
<evidence type="ECO:0000256" key="1">
    <source>
        <dbReference type="ARBA" id="ARBA00023098"/>
    </source>
</evidence>
<dbReference type="AlphaFoldDB" id="A0A0E2BGP6"/>
<name>A0A0E2BGP6_9LEPT</name>
<protein>
    <submittedName>
        <fullName evidence="3">Phospholipase, patatin family</fullName>
    </submittedName>
</protein>
<feature type="domain" description="PNPLA" evidence="2">
    <location>
        <begin position="45"/>
        <end position="256"/>
    </location>
</feature>
<dbReference type="EMBL" id="AHON02000036">
    <property type="protein sequence ID" value="EKO34111.1"/>
    <property type="molecule type" value="Genomic_DNA"/>
</dbReference>
<evidence type="ECO:0000313" key="3">
    <source>
        <dbReference type="EMBL" id="EKO34111.1"/>
    </source>
</evidence>
<organism evidence="3 4">
    <name type="scientific">Leptospira santarosai str. MOR084</name>
    <dbReference type="NCBI Taxonomy" id="1049984"/>
    <lineage>
        <taxon>Bacteria</taxon>
        <taxon>Pseudomonadati</taxon>
        <taxon>Spirochaetota</taxon>
        <taxon>Spirochaetia</taxon>
        <taxon>Leptospirales</taxon>
        <taxon>Leptospiraceae</taxon>
        <taxon>Leptospira</taxon>
    </lineage>
</organism>
<accession>A0A0E2BGP6</accession>
<evidence type="ECO:0000313" key="4">
    <source>
        <dbReference type="Proteomes" id="UP000006329"/>
    </source>
</evidence>
<evidence type="ECO:0000259" key="2">
    <source>
        <dbReference type="Pfam" id="PF01734"/>
    </source>
</evidence>
<keyword evidence="4" id="KW-1185">Reference proteome</keyword>
<keyword evidence="1" id="KW-0443">Lipid metabolism</keyword>
<dbReference type="Proteomes" id="UP000006329">
    <property type="component" value="Unassembled WGS sequence"/>
</dbReference>
<dbReference type="InterPro" id="IPR016035">
    <property type="entry name" value="Acyl_Trfase/lysoPLipase"/>
</dbReference>
<dbReference type="GO" id="GO:0006629">
    <property type="term" value="P:lipid metabolic process"/>
    <property type="evidence" value="ECO:0007669"/>
    <property type="project" value="UniProtKB-KW"/>
</dbReference>
<dbReference type="SUPFAM" id="SSF52151">
    <property type="entry name" value="FabD/lysophospholipase-like"/>
    <property type="match status" value="1"/>
</dbReference>
<proteinExistence type="predicted"/>
<gene>
    <name evidence="3" type="ORF">LEP1GSC179_0835</name>
</gene>
<dbReference type="InterPro" id="IPR002641">
    <property type="entry name" value="PNPLA_dom"/>
</dbReference>